<dbReference type="OrthoDB" id="5487371at2"/>
<evidence type="ECO:0000256" key="2">
    <source>
        <dbReference type="SAM" id="SignalP"/>
    </source>
</evidence>
<organism evidence="3 4">
    <name type="scientific">Sandaracinus amylolyticus</name>
    <dbReference type="NCBI Taxonomy" id="927083"/>
    <lineage>
        <taxon>Bacteria</taxon>
        <taxon>Pseudomonadati</taxon>
        <taxon>Myxococcota</taxon>
        <taxon>Polyangia</taxon>
        <taxon>Polyangiales</taxon>
        <taxon>Sandaracinaceae</taxon>
        <taxon>Sandaracinus</taxon>
    </lineage>
</organism>
<proteinExistence type="predicted"/>
<dbReference type="AlphaFoldDB" id="A0A0F6YKT2"/>
<feature type="signal peptide" evidence="2">
    <location>
        <begin position="1"/>
        <end position="21"/>
    </location>
</feature>
<dbReference type="PROSITE" id="PS51257">
    <property type="entry name" value="PROKAR_LIPOPROTEIN"/>
    <property type="match status" value="1"/>
</dbReference>
<feature type="chain" id="PRO_5002513002" description="ASPIC/UnbV domain-containing protein" evidence="2">
    <location>
        <begin position="22"/>
        <end position="567"/>
    </location>
</feature>
<gene>
    <name evidence="3" type="ORF">DB32_005896</name>
</gene>
<keyword evidence="4" id="KW-1185">Reference proteome</keyword>
<evidence type="ECO:0000313" key="3">
    <source>
        <dbReference type="EMBL" id="AKF08747.1"/>
    </source>
</evidence>
<dbReference type="KEGG" id="samy:DB32_005896"/>
<name>A0A0F6YKT2_9BACT</name>
<dbReference type="InterPro" id="IPR013517">
    <property type="entry name" value="FG-GAP"/>
</dbReference>
<dbReference type="STRING" id="927083.DB32_005896"/>
<reference evidence="3 4" key="1">
    <citation type="submission" date="2015-03" db="EMBL/GenBank/DDBJ databases">
        <title>Genome assembly of Sandaracinus amylolyticus DSM 53668.</title>
        <authorList>
            <person name="Sharma G."/>
            <person name="Subramanian S."/>
        </authorList>
    </citation>
    <scope>NUCLEOTIDE SEQUENCE [LARGE SCALE GENOMIC DNA]</scope>
    <source>
        <strain evidence="3 4">DSM 53668</strain>
    </source>
</reference>
<dbReference type="EMBL" id="CP011125">
    <property type="protein sequence ID" value="AKF08747.1"/>
    <property type="molecule type" value="Genomic_DNA"/>
</dbReference>
<dbReference type="PANTHER" id="PTHR46580:SF4">
    <property type="entry name" value="ATP_GTP-BINDING PROTEIN"/>
    <property type="match status" value="1"/>
</dbReference>
<dbReference type="PANTHER" id="PTHR46580">
    <property type="entry name" value="SENSOR KINASE-RELATED"/>
    <property type="match status" value="1"/>
</dbReference>
<dbReference type="SUPFAM" id="SSF69318">
    <property type="entry name" value="Integrin alpha N-terminal domain"/>
    <property type="match status" value="2"/>
</dbReference>
<dbReference type="Pfam" id="PF13517">
    <property type="entry name" value="FG-GAP_3"/>
    <property type="match status" value="2"/>
</dbReference>
<protein>
    <recommendedName>
        <fullName evidence="5">ASPIC/UnbV domain-containing protein</fullName>
    </recommendedName>
</protein>
<evidence type="ECO:0000256" key="1">
    <source>
        <dbReference type="ARBA" id="ARBA00022729"/>
    </source>
</evidence>
<sequence>MRRSLALATSAWIAMATFVSGCLVSFDLPSDAGPSDASSTPRDASLDAARADAAPLPFEPFPPFDAGPPRGRNALSFSRVALGIQDAHAARGGTQIFDVDLNDHDGDGDLDVIVLDRGGLPPQADAAAPPSTMLRSAIVEANDVRFDDVTTSVFATEGFEWDLSGQDWLFFAPLAPSLLLAPQYFGAGWAYEVASPLRFTVAERFPGGVNELAGEGFAAGDVNGDGRPDVLATSWGRPTQLFLRTASGGWEERSEFPHDLVSTRSAWLADFDDDGRLDLLTMPYAETLVAREWPASLPPIETHLMRGLPGGDFESTRGTAALEDEALNVGIGAVGDFDGDGRLDVFQAGRRVPPESARPISPDAPTEIRVLFNEGGMQFTPVTIDLALPARIVDHAIVADLDNDGDLDVAMLADGLRVYLSDGARGFTFAQFTGVFHEEGVAAGDVDLDGDVDVLEHGFEEVDVLRNGTNGSDFLEVWLRGGDASPEAIGASIRVVPAGRGGEEGAPILARRDVLSSSAQPVGYALHVGLPAGAERAFDLEVRWPGETTPHVVRDVPRGARLRVRRP</sequence>
<dbReference type="Proteomes" id="UP000034883">
    <property type="component" value="Chromosome"/>
</dbReference>
<dbReference type="RefSeq" id="WP_053235854.1">
    <property type="nucleotide sequence ID" value="NZ_CP011125.1"/>
</dbReference>
<evidence type="ECO:0008006" key="5">
    <source>
        <dbReference type="Google" id="ProtNLM"/>
    </source>
</evidence>
<accession>A0A0F6YKT2</accession>
<keyword evidence="1 2" id="KW-0732">Signal</keyword>
<dbReference type="InterPro" id="IPR028994">
    <property type="entry name" value="Integrin_alpha_N"/>
</dbReference>
<dbReference type="Gene3D" id="2.130.10.130">
    <property type="entry name" value="Integrin alpha, N-terminal"/>
    <property type="match status" value="2"/>
</dbReference>
<evidence type="ECO:0000313" key="4">
    <source>
        <dbReference type="Proteomes" id="UP000034883"/>
    </source>
</evidence>